<feature type="compositionally biased region" description="Polar residues" evidence="3">
    <location>
        <begin position="174"/>
        <end position="192"/>
    </location>
</feature>
<gene>
    <name evidence="5" type="ORF">HDK90DRAFT_178895</name>
</gene>
<name>A0ABR1YVY0_9PEZI</name>
<feature type="compositionally biased region" description="Basic and acidic residues" evidence="3">
    <location>
        <begin position="92"/>
        <end position="123"/>
    </location>
</feature>
<comment type="subcellular location">
    <subcellularLocation>
        <location evidence="1">Nucleus</location>
    </subcellularLocation>
</comment>
<feature type="compositionally biased region" description="Low complexity" evidence="3">
    <location>
        <begin position="206"/>
        <end position="222"/>
    </location>
</feature>
<dbReference type="EMBL" id="JBBWRZ010000003">
    <property type="protein sequence ID" value="KAK8240286.1"/>
    <property type="molecule type" value="Genomic_DNA"/>
</dbReference>
<dbReference type="Proteomes" id="UP001492380">
    <property type="component" value="Unassembled WGS sequence"/>
</dbReference>
<evidence type="ECO:0000256" key="2">
    <source>
        <dbReference type="ARBA" id="ARBA00023242"/>
    </source>
</evidence>
<accession>A0ABR1YVY0</accession>
<dbReference type="InterPro" id="IPR039845">
    <property type="entry name" value="FAM192A"/>
</dbReference>
<comment type="caution">
    <text evidence="5">The sequence shown here is derived from an EMBL/GenBank/DDBJ whole genome shotgun (WGS) entry which is preliminary data.</text>
</comment>
<dbReference type="PANTHER" id="PTHR13495:SF0">
    <property type="entry name" value="PSME3-INTERACTING PROTEIN"/>
    <property type="match status" value="1"/>
</dbReference>
<evidence type="ECO:0000313" key="5">
    <source>
        <dbReference type="EMBL" id="KAK8240286.1"/>
    </source>
</evidence>
<feature type="domain" description="FAM192A/Fyv6 N-terminal" evidence="4">
    <location>
        <begin position="5"/>
        <end position="109"/>
    </location>
</feature>
<evidence type="ECO:0000256" key="1">
    <source>
        <dbReference type="ARBA" id="ARBA00004123"/>
    </source>
</evidence>
<organism evidence="5 6">
    <name type="scientific">Phyllosticta capitalensis</name>
    <dbReference type="NCBI Taxonomy" id="121624"/>
    <lineage>
        <taxon>Eukaryota</taxon>
        <taxon>Fungi</taxon>
        <taxon>Dikarya</taxon>
        <taxon>Ascomycota</taxon>
        <taxon>Pezizomycotina</taxon>
        <taxon>Dothideomycetes</taxon>
        <taxon>Dothideomycetes incertae sedis</taxon>
        <taxon>Botryosphaeriales</taxon>
        <taxon>Phyllostictaceae</taxon>
        <taxon>Phyllosticta</taxon>
    </lineage>
</organism>
<reference evidence="5 6" key="1">
    <citation type="submission" date="2024-04" db="EMBL/GenBank/DDBJ databases">
        <title>Phyllosticta paracitricarpa is synonymous to the EU quarantine fungus P. citricarpa based on phylogenomic analyses.</title>
        <authorList>
            <consortium name="Lawrence Berkeley National Laboratory"/>
            <person name="Van Ingen-Buijs V.A."/>
            <person name="Van Westerhoven A.C."/>
            <person name="Haridas S."/>
            <person name="Skiadas P."/>
            <person name="Martin F."/>
            <person name="Groenewald J.Z."/>
            <person name="Crous P.W."/>
            <person name="Seidl M.F."/>
        </authorList>
    </citation>
    <scope>NUCLEOTIDE SEQUENCE [LARGE SCALE GENOMIC DNA]</scope>
    <source>
        <strain evidence="5 6">CBS 123374</strain>
    </source>
</reference>
<evidence type="ECO:0000256" key="3">
    <source>
        <dbReference type="SAM" id="MobiDB-lite"/>
    </source>
</evidence>
<evidence type="ECO:0000259" key="4">
    <source>
        <dbReference type="Pfam" id="PF10187"/>
    </source>
</evidence>
<dbReference type="Pfam" id="PF10187">
    <property type="entry name" value="FAM192A_Fyv6_N"/>
    <property type="match status" value="1"/>
</dbReference>
<proteinExistence type="predicted"/>
<keyword evidence="2" id="KW-0539">Nucleus</keyword>
<keyword evidence="6" id="KW-1185">Reference proteome</keyword>
<feature type="region of interest" description="Disordered" evidence="3">
    <location>
        <begin position="92"/>
        <end position="249"/>
    </location>
</feature>
<protein>
    <submittedName>
        <fullName evidence="5">N-terminal domain of NEFA-interacting nuclear protein NIP30-domain-containing protein</fullName>
    </submittedName>
</protein>
<evidence type="ECO:0000313" key="6">
    <source>
        <dbReference type="Proteomes" id="UP001492380"/>
    </source>
</evidence>
<dbReference type="PANTHER" id="PTHR13495">
    <property type="entry name" value="NEFA-INTERACTING NUCLEAR PROTEIN NIP30"/>
    <property type="match status" value="1"/>
</dbReference>
<dbReference type="InterPro" id="IPR019331">
    <property type="entry name" value="FAM192A/Fyv6_N"/>
</dbReference>
<sequence length="249" mass="27187">MSSGFVSGGTNEEPIERDEEWLKAQQEIEATRQRKEAEKHQDGGKSLYEVLQANKAKKQEAFEESIKFKNQFRALDEDEAAYLDEVLESTRAKEAAVQKETSEQLDAFRRQQEEAERAARLDGDTQGSPPAEEEHWASAGKKRKKGKDRENLLGVKLRKASSADDKSSKAASSQNDNGMASERTQPANDTSIKSSPSDLKDDSDKQAASSPKSSSLPESSAETKQKPTAASKPTSAGLGLAGYSSDEDD</sequence>